<dbReference type="InterPro" id="IPR055369">
    <property type="entry name" value="WH2_Lhr"/>
</dbReference>
<evidence type="ECO:0000256" key="8">
    <source>
        <dbReference type="ARBA" id="ARBA00023235"/>
    </source>
</evidence>
<evidence type="ECO:0000313" key="13">
    <source>
        <dbReference type="Proteomes" id="UP000516173"/>
    </source>
</evidence>
<dbReference type="Proteomes" id="UP000516173">
    <property type="component" value="Chromosome"/>
</dbReference>
<feature type="compositionally biased region" description="Polar residues" evidence="9">
    <location>
        <begin position="1417"/>
        <end position="1440"/>
    </location>
</feature>
<reference evidence="12 13" key="1">
    <citation type="submission" date="2020-08" db="EMBL/GenBank/DDBJ databases">
        <title>Genome Sequencing of Nocardia wallacei strain FMUON74 and assembly.</title>
        <authorList>
            <person name="Toyokawa M."/>
            <person name="Uesaka K."/>
        </authorList>
    </citation>
    <scope>NUCLEOTIDE SEQUENCE [LARGE SCALE GENOMIC DNA]</scope>
    <source>
        <strain evidence="12 13">FMUON74</strain>
    </source>
</reference>
<dbReference type="Pfam" id="PF00270">
    <property type="entry name" value="DEAD"/>
    <property type="match status" value="1"/>
</dbReference>
<evidence type="ECO:0000256" key="4">
    <source>
        <dbReference type="ARBA" id="ARBA00022806"/>
    </source>
</evidence>
<dbReference type="InterPro" id="IPR055367">
    <property type="entry name" value="WH4_Lhr"/>
</dbReference>
<dbReference type="KEGG" id="nwl:NWFMUON74_60680"/>
<dbReference type="CDD" id="cd17922">
    <property type="entry name" value="DEXHc_LHR-like"/>
    <property type="match status" value="1"/>
</dbReference>
<evidence type="ECO:0000256" key="9">
    <source>
        <dbReference type="SAM" id="MobiDB-lite"/>
    </source>
</evidence>
<dbReference type="Pfam" id="PF23235">
    <property type="entry name" value="WHD_3rd_Lhr"/>
    <property type="match status" value="1"/>
</dbReference>
<dbReference type="Pfam" id="PF00271">
    <property type="entry name" value="Helicase_C"/>
    <property type="match status" value="1"/>
</dbReference>
<dbReference type="PROSITE" id="PS51192">
    <property type="entry name" value="HELICASE_ATP_BIND_1"/>
    <property type="match status" value="1"/>
</dbReference>
<gene>
    <name evidence="12" type="ORF">NWFMUON74_60680</name>
</gene>
<keyword evidence="6" id="KW-0238">DNA-binding</keyword>
<evidence type="ECO:0000256" key="7">
    <source>
        <dbReference type="ARBA" id="ARBA00023204"/>
    </source>
</evidence>
<feature type="compositionally biased region" description="Low complexity" evidence="9">
    <location>
        <begin position="665"/>
        <end position="684"/>
    </location>
</feature>
<keyword evidence="7" id="KW-0234">DNA repair</keyword>
<feature type="compositionally biased region" description="Polar residues" evidence="9">
    <location>
        <begin position="1450"/>
        <end position="1469"/>
    </location>
</feature>
<evidence type="ECO:0000256" key="6">
    <source>
        <dbReference type="ARBA" id="ARBA00023125"/>
    </source>
</evidence>
<dbReference type="PANTHER" id="PTHR47962:SF5">
    <property type="entry name" value="ATP-DEPENDENT HELICASE LHR-RELATED"/>
    <property type="match status" value="1"/>
</dbReference>
<dbReference type="InterPro" id="IPR055368">
    <property type="entry name" value="WH3_Lhr"/>
</dbReference>
<evidence type="ECO:0000256" key="2">
    <source>
        <dbReference type="ARBA" id="ARBA00022763"/>
    </source>
</evidence>
<evidence type="ECO:0000259" key="11">
    <source>
        <dbReference type="PROSITE" id="PS51194"/>
    </source>
</evidence>
<dbReference type="Gene3D" id="3.40.50.300">
    <property type="entry name" value="P-loop containing nucleotide triphosphate hydrolases"/>
    <property type="match status" value="2"/>
</dbReference>
<dbReference type="SMART" id="SM00490">
    <property type="entry name" value="HELICc"/>
    <property type="match status" value="1"/>
</dbReference>
<dbReference type="Pfam" id="PF19306">
    <property type="entry name" value="WHD_Lhr"/>
    <property type="match status" value="1"/>
</dbReference>
<feature type="compositionally biased region" description="Low complexity" evidence="9">
    <location>
        <begin position="1503"/>
        <end position="1514"/>
    </location>
</feature>
<dbReference type="GO" id="GO:0003677">
    <property type="term" value="F:DNA binding"/>
    <property type="evidence" value="ECO:0007669"/>
    <property type="project" value="UniProtKB-KW"/>
</dbReference>
<dbReference type="InterPro" id="IPR011545">
    <property type="entry name" value="DEAD/DEAH_box_helicase_dom"/>
</dbReference>
<dbReference type="EMBL" id="AP023396">
    <property type="protein sequence ID" value="BCK58296.1"/>
    <property type="molecule type" value="Genomic_DNA"/>
</dbReference>
<feature type="compositionally biased region" description="Low complexity" evidence="9">
    <location>
        <begin position="1380"/>
        <end position="1414"/>
    </location>
</feature>
<dbReference type="InterPro" id="IPR001650">
    <property type="entry name" value="Helicase_C-like"/>
</dbReference>
<dbReference type="InterPro" id="IPR013701">
    <property type="entry name" value="Lhr-like_DEAD/DEAH_assoc"/>
</dbReference>
<dbReference type="Pfam" id="PF23234">
    <property type="entry name" value="WHD_4th_Lhr"/>
    <property type="match status" value="1"/>
</dbReference>
<evidence type="ECO:0000256" key="5">
    <source>
        <dbReference type="ARBA" id="ARBA00022840"/>
    </source>
</evidence>
<accession>A0A7G1KUQ9</accession>
<feature type="compositionally biased region" description="Polar residues" evidence="9">
    <location>
        <begin position="1515"/>
        <end position="1531"/>
    </location>
</feature>
<dbReference type="CDD" id="cd18796">
    <property type="entry name" value="SF2_C_LHR"/>
    <property type="match status" value="1"/>
</dbReference>
<dbReference type="Pfam" id="PF08494">
    <property type="entry name" value="DEAD_assoc"/>
    <property type="match status" value="1"/>
</dbReference>
<dbReference type="PANTHER" id="PTHR47962">
    <property type="entry name" value="ATP-DEPENDENT HELICASE LHR-RELATED-RELATED"/>
    <property type="match status" value="1"/>
</dbReference>
<keyword evidence="13" id="KW-1185">Reference proteome</keyword>
<dbReference type="SMART" id="SM00487">
    <property type="entry name" value="DEXDc"/>
    <property type="match status" value="1"/>
</dbReference>
<feature type="domain" description="Helicase C-terminal" evidence="11">
    <location>
        <begin position="269"/>
        <end position="444"/>
    </location>
</feature>
<evidence type="ECO:0000256" key="1">
    <source>
        <dbReference type="ARBA" id="ARBA00022741"/>
    </source>
</evidence>
<name>A0A7G1KUQ9_9NOCA</name>
<dbReference type="InterPro" id="IPR003593">
    <property type="entry name" value="AAA+_ATPase"/>
</dbReference>
<dbReference type="InterPro" id="IPR052511">
    <property type="entry name" value="ATP-dep_Helicase"/>
</dbReference>
<dbReference type="InterPro" id="IPR045628">
    <property type="entry name" value="Lhr_WH_dom"/>
</dbReference>
<dbReference type="Pfam" id="PF23236">
    <property type="entry name" value="WHD_2nd_Lhr"/>
    <property type="match status" value="1"/>
</dbReference>
<feature type="region of interest" description="Disordered" evidence="9">
    <location>
        <begin position="634"/>
        <end position="781"/>
    </location>
</feature>
<evidence type="ECO:0008006" key="14">
    <source>
        <dbReference type="Google" id="ProtNLM"/>
    </source>
</evidence>
<dbReference type="GO" id="GO:0005524">
    <property type="term" value="F:ATP binding"/>
    <property type="evidence" value="ECO:0007669"/>
    <property type="project" value="UniProtKB-KW"/>
</dbReference>
<dbReference type="SMART" id="SM00382">
    <property type="entry name" value="AAA"/>
    <property type="match status" value="1"/>
</dbReference>
<evidence type="ECO:0000259" key="10">
    <source>
        <dbReference type="PROSITE" id="PS51192"/>
    </source>
</evidence>
<feature type="compositionally biased region" description="Low complexity" evidence="9">
    <location>
        <begin position="1472"/>
        <end position="1491"/>
    </location>
</feature>
<keyword evidence="1" id="KW-0547">Nucleotide-binding</keyword>
<protein>
    <recommendedName>
        <fullName evidence="14">DEAD/DEAH box helicase</fullName>
    </recommendedName>
</protein>
<dbReference type="SUPFAM" id="SSF52540">
    <property type="entry name" value="P-loop containing nucleoside triphosphate hydrolases"/>
    <property type="match status" value="1"/>
</dbReference>
<keyword evidence="2" id="KW-0227">DNA damage</keyword>
<dbReference type="PROSITE" id="PS51194">
    <property type="entry name" value="HELICASE_CTER"/>
    <property type="match status" value="1"/>
</dbReference>
<proteinExistence type="predicted"/>
<dbReference type="InterPro" id="IPR014001">
    <property type="entry name" value="Helicase_ATP-bd"/>
</dbReference>
<keyword evidence="4" id="KW-0347">Helicase</keyword>
<dbReference type="GO" id="GO:0004386">
    <property type="term" value="F:helicase activity"/>
    <property type="evidence" value="ECO:0007669"/>
    <property type="project" value="UniProtKB-KW"/>
</dbReference>
<dbReference type="InterPro" id="IPR027417">
    <property type="entry name" value="P-loop_NTPase"/>
</dbReference>
<organism evidence="12 13">
    <name type="scientific">Nocardia wallacei</name>
    <dbReference type="NCBI Taxonomy" id="480035"/>
    <lineage>
        <taxon>Bacteria</taxon>
        <taxon>Bacillati</taxon>
        <taxon>Actinomycetota</taxon>
        <taxon>Actinomycetes</taxon>
        <taxon>Mycobacteriales</taxon>
        <taxon>Nocardiaceae</taxon>
        <taxon>Nocardia</taxon>
    </lineage>
</organism>
<feature type="domain" description="Helicase ATP-binding" evidence="10">
    <location>
        <begin position="35"/>
        <end position="227"/>
    </location>
</feature>
<keyword evidence="8" id="KW-0413">Isomerase</keyword>
<dbReference type="GO" id="GO:0006281">
    <property type="term" value="P:DNA repair"/>
    <property type="evidence" value="ECO:0007669"/>
    <property type="project" value="UniProtKB-KW"/>
</dbReference>
<dbReference type="GO" id="GO:0016887">
    <property type="term" value="F:ATP hydrolysis activity"/>
    <property type="evidence" value="ECO:0007669"/>
    <property type="project" value="TreeGrafter"/>
</dbReference>
<feature type="region of interest" description="Disordered" evidence="9">
    <location>
        <begin position="1370"/>
        <end position="1540"/>
    </location>
</feature>
<keyword evidence="5" id="KW-0067">ATP-binding</keyword>
<evidence type="ECO:0000256" key="3">
    <source>
        <dbReference type="ARBA" id="ARBA00022801"/>
    </source>
</evidence>
<feature type="region of interest" description="Disordered" evidence="9">
    <location>
        <begin position="307"/>
        <end position="326"/>
    </location>
</feature>
<evidence type="ECO:0000313" key="12">
    <source>
        <dbReference type="EMBL" id="BCK58296.1"/>
    </source>
</evidence>
<keyword evidence="3" id="KW-0378">Hydrolase</keyword>
<sequence length="1855" mass="196995">MLGCTLGPMDQFSRPTQEWFGGAFPAPTAAQLGAWQAISAGEHTLVVAPTGSGKTLSAFLWAIDRLAAREPSDTARKTSVLYISPLKALAVDVERNLRAPLVGVTQTAKRLGLPAPEISVGVRSGDTTAAARRTLQRTPPDILITTPESLFLMLTSAARETLSEVHTVIVDEVHAIAGSKRGAHLALSLARLDLLTERPAQRIGLSATVRPPAEVGRFLVGSAPITIVSPPAPKTFDLSVRVPVADMTEPDQTAESDNPGSIWPHVDSAIVDLVLAHRSSIVFANSRRLSERLTARLNEAYAERLGEPVASEHAPPAQLGPSTEVTHGGSALLARAHHGSVSKEQRALIEDDLKSGRLRCVVATSSLELGIDMGAVDLVVQVEAPPSVASGLQRVGRAGHQVGEVSRGVIFPKHRTDVVHCAVASMRMSAGQIEELRMPAHPLDILAQQTVAACALEPIDADTWFETVRGTGSYASLPRSAYESVLDLLSGRYPSDEFAELRPRVVWDRDSGTVTGRPGAQRLAVTSGGAIPDRGLFPVFMVGERASRVGELDEEMVYESRVGDVFALGATSWRIEEITHDRVLVSPAFGLPGRLPFWHGDSLGRPAELGAALGEFIRKASQAVDRAPTTQLNALLHPAPRPPAALYTDDSQATAPANTPEPKHTTAPRNATTTPNATAPHSTTEPPKAAQPPGATEPPNSAKTPTAEESPDAAATHSTTEHPKAAQPSGATEPPDAAETSAAEEPSGGDVAESVGRGTRAHPRTGGSAAKARVAGESGRARPPVLARAAAELNDLEQVVHAAGLDEFATANLVSLLADQRQATGHLPTDRLLLVERFRDELGDWRLILHSPYGLPVHAPWALAVGSRLRERFGVDAAPTASDDGVVVRLPDTTDDPPGAELFVFEPDEIDELVTEQVGASALFASRFRECAARALLLPRRDPGRRAPLWQQRQRSAQLLDVARKFPDFPILLETARECLQDVYDLAALRELLAGVARRKLRLVEVETAAPSPFANALLFDYIGQFMYEGDSPLAERRAAALSLDSALLAELLGRVELRELLDAAVLEQTERELQRLTPERQARDAEGLADLLRLLGPLTAEEAAQRCLDDPRPWFEELARTRRALAVSFAGASWWAVVEDASRLRDALGVPLPIGTPAAFIEPVADPLGDLVGRYARTHGPFTLDAVARRFGIGPAVAATALHRLAGEKRVVEGEFTPGSAGTEWCDSQVLRRLRRRSLAAARKEVEPVATAAFARFLPAWQHVGTGELRGVDGVATVVEQLAGVPIPASAWESLILPSRVRDYSPAMLDELLATGEVIWSGHGSITAKDGWIALHPADQANLTLPPPDDIDFTETQLQLLLTLGATIIPESPASGPETPAHTTPSRSSPRPATSPPRTRTRPAPGADPTAPRDNGPSTASNSWAAPQPATPQSDTAPPNDTEAPANSAAGTASSHIQGTSQSDTTPPNDAEAPANSAAGAASSRIRSTSQNDTAPPNDTEAPANSAAGAASSHTRSTSQNDTAPPNNTEAPADSTVGVTSGRVQVVPGAGGAYFFRQLSDATGLLDDAAVVAALWELVWAGYVAGDTFTPVRAMLSGTTRSTTAHRAPRRTPRGRVYLPRATMPTRTGPPSAAGRWSLLPERASDNTIRAHATADVLLERYGVLTRGSVQGEGVPGGFALLYRVLTEFEDRGRCRRGYFVDSLGGAQFSTTDVVDRLRTFDTERPRRDEGTTLALAACDPANPYGAALPWPKGPEGGGHRPGRKAGALVVLADGELALYLERGGKTLLTFTEDPRIRARSAAALAALVHDRRVDSLVIDRVDGESVHGNTFATFLTEAGFAATPRGFRLRGKP</sequence>